<gene>
    <name evidence="2" type="ORF">CRENPOLYSF1_200002</name>
</gene>
<accession>A0A1R4H6F0</accession>
<protein>
    <submittedName>
        <fullName evidence="2">Uncharacterized protein</fullName>
    </submittedName>
</protein>
<feature type="region of interest" description="Disordered" evidence="1">
    <location>
        <begin position="1"/>
        <end position="25"/>
    </location>
</feature>
<sequence>MTMVSNPSTKHQAPSTKHQAPSTKHLSDGVLLLAYWQY</sequence>
<proteinExistence type="predicted"/>
<dbReference type="Proteomes" id="UP000195667">
    <property type="component" value="Unassembled WGS sequence"/>
</dbReference>
<feature type="compositionally biased region" description="Polar residues" evidence="1">
    <location>
        <begin position="1"/>
        <end position="24"/>
    </location>
</feature>
<dbReference type="AlphaFoldDB" id="A0A1R4H6F0"/>
<organism evidence="2 3">
    <name type="scientific">Crenothrix polyspora</name>
    <dbReference type="NCBI Taxonomy" id="360316"/>
    <lineage>
        <taxon>Bacteria</taxon>
        <taxon>Pseudomonadati</taxon>
        <taxon>Pseudomonadota</taxon>
        <taxon>Gammaproteobacteria</taxon>
        <taxon>Methylococcales</taxon>
        <taxon>Crenotrichaceae</taxon>
        <taxon>Crenothrix</taxon>
    </lineage>
</organism>
<reference evidence="3" key="1">
    <citation type="submission" date="2017-02" db="EMBL/GenBank/DDBJ databases">
        <authorList>
            <person name="Daims H."/>
        </authorList>
    </citation>
    <scope>NUCLEOTIDE SEQUENCE [LARGE SCALE GENOMIC DNA]</scope>
</reference>
<evidence type="ECO:0000313" key="2">
    <source>
        <dbReference type="EMBL" id="SJM91621.1"/>
    </source>
</evidence>
<name>A0A1R4H6F0_9GAMM</name>
<keyword evidence="3" id="KW-1185">Reference proteome</keyword>
<evidence type="ECO:0000256" key="1">
    <source>
        <dbReference type="SAM" id="MobiDB-lite"/>
    </source>
</evidence>
<evidence type="ECO:0000313" key="3">
    <source>
        <dbReference type="Proteomes" id="UP000195667"/>
    </source>
</evidence>
<dbReference type="EMBL" id="FUKI01000094">
    <property type="protein sequence ID" value="SJM91621.1"/>
    <property type="molecule type" value="Genomic_DNA"/>
</dbReference>